<feature type="transmembrane region" description="Helical" evidence="1">
    <location>
        <begin position="41"/>
        <end position="67"/>
    </location>
</feature>
<organism evidence="2 3">
    <name type="scientific">Peptoniphilus lacrimalis 315-B</name>
    <dbReference type="NCBI Taxonomy" id="596330"/>
    <lineage>
        <taxon>Bacteria</taxon>
        <taxon>Bacillati</taxon>
        <taxon>Bacillota</taxon>
        <taxon>Tissierellia</taxon>
        <taxon>Tissierellales</taxon>
        <taxon>Peptoniphilaceae</taxon>
        <taxon>Peptoniphilus</taxon>
    </lineage>
</organism>
<keyword evidence="1" id="KW-0812">Transmembrane</keyword>
<proteinExistence type="predicted"/>
<sequence>MKKNNSNSYIFHISILFLLIISFFLDKLTLVGLKTTFSNKYFIYSLIIKFLQILFLGFTINILAINLQKRNDKFLFTSLFISLISLAFIVGLVFKGYKLIKMIFVLIIIISQLICQILRNKKIL</sequence>
<accession>D1VW02</accession>
<reference evidence="2 3" key="1">
    <citation type="submission" date="2009-12" db="EMBL/GenBank/DDBJ databases">
        <title>Genome Sequence of Peptoniphilus lacrimalis 315-B.</title>
        <authorList>
            <person name="Durkin A.S."/>
            <person name="Madupu R."/>
            <person name="Torralba M."/>
            <person name="Methe B."/>
            <person name="Sutton G."/>
            <person name="Strausberg R.L."/>
            <person name="Nelson K.E."/>
        </authorList>
    </citation>
    <scope>NUCLEOTIDE SEQUENCE [LARGE SCALE GENOMIC DNA]</scope>
    <source>
        <strain evidence="2 3">315-B</strain>
    </source>
</reference>
<evidence type="ECO:0000313" key="3">
    <source>
        <dbReference type="Proteomes" id="UP000005711"/>
    </source>
</evidence>
<dbReference type="AlphaFoldDB" id="D1VW02"/>
<keyword evidence="3" id="KW-1185">Reference proteome</keyword>
<protein>
    <submittedName>
        <fullName evidence="2">Uncharacterized protein</fullName>
    </submittedName>
</protein>
<feature type="transmembrane region" description="Helical" evidence="1">
    <location>
        <begin position="100"/>
        <end position="118"/>
    </location>
</feature>
<keyword evidence="1" id="KW-1133">Transmembrane helix</keyword>
<dbReference type="Proteomes" id="UP000005711">
    <property type="component" value="Unassembled WGS sequence"/>
</dbReference>
<dbReference type="EMBL" id="ADDO01000069">
    <property type="protein sequence ID" value="EFA89280.1"/>
    <property type="molecule type" value="Genomic_DNA"/>
</dbReference>
<comment type="caution">
    <text evidence="2">The sequence shown here is derived from an EMBL/GenBank/DDBJ whole genome shotgun (WGS) entry which is preliminary data.</text>
</comment>
<feature type="transmembrane region" description="Helical" evidence="1">
    <location>
        <begin position="7"/>
        <end position="25"/>
    </location>
</feature>
<keyword evidence="1" id="KW-0472">Membrane</keyword>
<name>D1VW02_9FIRM</name>
<feature type="transmembrane region" description="Helical" evidence="1">
    <location>
        <begin position="74"/>
        <end position="94"/>
    </location>
</feature>
<gene>
    <name evidence="2" type="ORF">HMPREF0628_0967</name>
</gene>
<evidence type="ECO:0000256" key="1">
    <source>
        <dbReference type="SAM" id="Phobius"/>
    </source>
</evidence>
<evidence type="ECO:0000313" key="2">
    <source>
        <dbReference type="EMBL" id="EFA89280.1"/>
    </source>
</evidence>
<dbReference type="RefSeq" id="WP_004826399.1">
    <property type="nucleotide sequence ID" value="NZ_ADDO01000069.1"/>
</dbReference>